<keyword evidence="5" id="KW-0479">Metal-binding</keyword>
<evidence type="ECO:0000256" key="2">
    <source>
        <dbReference type="ARBA" id="ARBA00005300"/>
    </source>
</evidence>
<reference evidence="10" key="1">
    <citation type="submission" date="2022-01" db="EMBL/GenBank/DDBJ databases">
        <title>Comparative genomics reveals a dynamic genome evolution in the ectomycorrhizal milk-cap (Lactarius) mushrooms.</title>
        <authorList>
            <consortium name="DOE Joint Genome Institute"/>
            <person name="Lebreton A."/>
            <person name="Tang N."/>
            <person name="Kuo A."/>
            <person name="LaButti K."/>
            <person name="Drula E."/>
            <person name="Barry K."/>
            <person name="Clum A."/>
            <person name="Lipzen A."/>
            <person name="Mousain D."/>
            <person name="Ng V."/>
            <person name="Wang R."/>
            <person name="Wang X."/>
            <person name="Dai Y."/>
            <person name="Henrissat B."/>
            <person name="Grigoriev I.V."/>
            <person name="Guerin-Laguette A."/>
            <person name="Yu F."/>
            <person name="Martin F.M."/>
        </authorList>
    </citation>
    <scope>NUCLEOTIDE SEQUENCE</scope>
    <source>
        <strain evidence="10">QP</strain>
    </source>
</reference>
<sequence>MPDGIREALTKEIRNFLWGEDVNVPRLGLNHLENTKDDGGIKLLNLKNRNEAIEIAWLKGYLNLTESRPTWAYVSDILINETTPKNLNENTRVNAYLQNWKIPVKGKRTDKLGEDTIRMVKTAKKHNATFAPINISKDLREALPAWQHLGIEKTAPQNPQSRCLTKNHKSTRIRDMLKITERLQGQYSRGTHAPVYSCRCEDCTTDRGRGCKNPQHCAIEAQKRINKITLKLNPMRPHNQDNLTLTKRRLENNEQTSEDDDEEEQGITFNPSVTVNTNLTDCFRIFTDPSKIMNIPATRQHPRGITIPEEEITVYTDGSCFNNGKENARCGSGIWIEEGNDQNRALRIPGPDQSNQVGELAAIVVALEKLPNFIKLRIKTD</sequence>
<comment type="similarity">
    <text evidence="2">Belongs to the RNase H family.</text>
</comment>
<dbReference type="PANTHER" id="PTHR10642">
    <property type="entry name" value="RIBONUCLEASE H1"/>
    <property type="match status" value="1"/>
</dbReference>
<comment type="catalytic activity">
    <reaction evidence="1">
        <text>Endonucleolytic cleavage to 5'-phosphomonoester.</text>
        <dbReference type="EC" id="3.1.26.4"/>
    </reaction>
</comment>
<dbReference type="Gene3D" id="3.30.420.10">
    <property type="entry name" value="Ribonuclease H-like superfamily/Ribonuclease H"/>
    <property type="match status" value="1"/>
</dbReference>
<keyword evidence="11" id="KW-1185">Reference proteome</keyword>
<dbReference type="AlphaFoldDB" id="A0AAD4LM14"/>
<evidence type="ECO:0000256" key="4">
    <source>
        <dbReference type="ARBA" id="ARBA00022722"/>
    </source>
</evidence>
<evidence type="ECO:0000256" key="8">
    <source>
        <dbReference type="SAM" id="MobiDB-lite"/>
    </source>
</evidence>
<evidence type="ECO:0000259" key="9">
    <source>
        <dbReference type="PROSITE" id="PS50879"/>
    </source>
</evidence>
<keyword evidence="7" id="KW-0378">Hydrolase</keyword>
<keyword evidence="4" id="KW-0540">Nuclease</keyword>
<evidence type="ECO:0000256" key="1">
    <source>
        <dbReference type="ARBA" id="ARBA00000077"/>
    </source>
</evidence>
<dbReference type="GO" id="GO:0003676">
    <property type="term" value="F:nucleic acid binding"/>
    <property type="evidence" value="ECO:0007669"/>
    <property type="project" value="InterPro"/>
</dbReference>
<gene>
    <name evidence="10" type="ORF">EDB92DRAFT_1796418</name>
</gene>
<feature type="region of interest" description="Disordered" evidence="8">
    <location>
        <begin position="234"/>
        <end position="269"/>
    </location>
</feature>
<keyword evidence="6" id="KW-0255">Endonuclease</keyword>
<dbReference type="GO" id="GO:0046872">
    <property type="term" value="F:metal ion binding"/>
    <property type="evidence" value="ECO:0007669"/>
    <property type="project" value="UniProtKB-KW"/>
</dbReference>
<name>A0AAD4LM14_9AGAM</name>
<comment type="caution">
    <text evidence="10">The sequence shown here is derived from an EMBL/GenBank/DDBJ whole genome shotgun (WGS) entry which is preliminary data.</text>
</comment>
<dbReference type="InterPro" id="IPR036397">
    <property type="entry name" value="RNaseH_sf"/>
</dbReference>
<dbReference type="InterPro" id="IPR050092">
    <property type="entry name" value="RNase_H"/>
</dbReference>
<evidence type="ECO:0000256" key="7">
    <source>
        <dbReference type="ARBA" id="ARBA00022801"/>
    </source>
</evidence>
<dbReference type="GO" id="GO:0043137">
    <property type="term" value="P:DNA replication, removal of RNA primer"/>
    <property type="evidence" value="ECO:0007669"/>
    <property type="project" value="TreeGrafter"/>
</dbReference>
<proteinExistence type="inferred from homology"/>
<dbReference type="InterPro" id="IPR012337">
    <property type="entry name" value="RNaseH-like_sf"/>
</dbReference>
<evidence type="ECO:0000256" key="3">
    <source>
        <dbReference type="ARBA" id="ARBA00012180"/>
    </source>
</evidence>
<dbReference type="EC" id="3.1.26.4" evidence="3"/>
<dbReference type="PROSITE" id="PS50879">
    <property type="entry name" value="RNASE_H_1"/>
    <property type="match status" value="1"/>
</dbReference>
<dbReference type="InterPro" id="IPR002156">
    <property type="entry name" value="RNaseH_domain"/>
</dbReference>
<dbReference type="Proteomes" id="UP001201163">
    <property type="component" value="Unassembled WGS sequence"/>
</dbReference>
<dbReference type="PANTHER" id="PTHR10642:SF26">
    <property type="entry name" value="RIBONUCLEASE H1"/>
    <property type="match status" value="1"/>
</dbReference>
<feature type="non-terminal residue" evidence="10">
    <location>
        <position position="381"/>
    </location>
</feature>
<evidence type="ECO:0000313" key="11">
    <source>
        <dbReference type="Proteomes" id="UP001201163"/>
    </source>
</evidence>
<dbReference type="GO" id="GO:0004523">
    <property type="term" value="F:RNA-DNA hybrid ribonuclease activity"/>
    <property type="evidence" value="ECO:0007669"/>
    <property type="project" value="UniProtKB-EC"/>
</dbReference>
<protein>
    <recommendedName>
        <fullName evidence="3">ribonuclease H</fullName>
        <ecNumber evidence="3">3.1.26.4</ecNumber>
    </recommendedName>
</protein>
<accession>A0AAD4LM14</accession>
<evidence type="ECO:0000313" key="10">
    <source>
        <dbReference type="EMBL" id="KAH8993388.1"/>
    </source>
</evidence>
<evidence type="ECO:0000256" key="6">
    <source>
        <dbReference type="ARBA" id="ARBA00022759"/>
    </source>
</evidence>
<dbReference type="SUPFAM" id="SSF53098">
    <property type="entry name" value="Ribonuclease H-like"/>
    <property type="match status" value="1"/>
</dbReference>
<feature type="compositionally biased region" description="Acidic residues" evidence="8">
    <location>
        <begin position="256"/>
        <end position="265"/>
    </location>
</feature>
<dbReference type="EMBL" id="JAKELL010000018">
    <property type="protein sequence ID" value="KAH8993388.1"/>
    <property type="molecule type" value="Genomic_DNA"/>
</dbReference>
<evidence type="ECO:0000256" key="5">
    <source>
        <dbReference type="ARBA" id="ARBA00022723"/>
    </source>
</evidence>
<feature type="domain" description="RNase H type-1" evidence="9">
    <location>
        <begin position="308"/>
        <end position="381"/>
    </location>
</feature>
<organism evidence="10 11">
    <name type="scientific">Lactarius akahatsu</name>
    <dbReference type="NCBI Taxonomy" id="416441"/>
    <lineage>
        <taxon>Eukaryota</taxon>
        <taxon>Fungi</taxon>
        <taxon>Dikarya</taxon>
        <taxon>Basidiomycota</taxon>
        <taxon>Agaricomycotina</taxon>
        <taxon>Agaricomycetes</taxon>
        <taxon>Russulales</taxon>
        <taxon>Russulaceae</taxon>
        <taxon>Lactarius</taxon>
    </lineage>
</organism>
<dbReference type="Pfam" id="PF00075">
    <property type="entry name" value="RNase_H"/>
    <property type="match status" value="1"/>
</dbReference>